<comment type="caution">
    <text evidence="2">The sequence shown here is derived from an EMBL/GenBank/DDBJ whole genome shotgun (WGS) entry which is preliminary data.</text>
</comment>
<evidence type="ECO:0000313" key="3">
    <source>
        <dbReference type="Proteomes" id="UP001266305"/>
    </source>
</evidence>
<accession>A0ABQ9VVP6</accession>
<protein>
    <submittedName>
        <fullName evidence="2">Uncharacterized protein</fullName>
    </submittedName>
</protein>
<dbReference type="EMBL" id="JASSZA010000005">
    <property type="protein sequence ID" value="KAK2112222.1"/>
    <property type="molecule type" value="Genomic_DNA"/>
</dbReference>
<reference evidence="2 3" key="1">
    <citation type="submission" date="2023-05" db="EMBL/GenBank/DDBJ databases">
        <title>B98-5 Cell Line De Novo Hybrid Assembly: An Optical Mapping Approach.</title>
        <authorList>
            <person name="Kananen K."/>
            <person name="Auerbach J.A."/>
            <person name="Kautto E."/>
            <person name="Blachly J.S."/>
        </authorList>
    </citation>
    <scope>NUCLEOTIDE SEQUENCE [LARGE SCALE GENOMIC DNA]</scope>
    <source>
        <strain evidence="2">B95-8</strain>
        <tissue evidence="2">Cell line</tissue>
    </source>
</reference>
<keyword evidence="3" id="KW-1185">Reference proteome</keyword>
<name>A0ABQ9VVP6_SAGOE</name>
<sequence>MGSSTAPDPPPASAHITAGEDSLPDPNLAGDATAGLSHLHEVITHAHGGASSAPYLDANVSSSLSGNAEGPSMARMACGYCGMLLVTVVSRRAVSDPPEVPGSSLGTDVRIARRLVPNAHAAICLLGRARGSGPSPRPSSPLRQGRVFYRHTGLKTREEDTREVETGVWVWLGAYSSSLPPHLRKAELMNGVPWVPMMSCLPSSPLLASPRRLYHGTFLWQADVCGGICRLSSGRPDRCTGRPSSVGRGTRDTSVPQLRLDGHFPPVGCVDGRYPGQAQRPVHANIPGFSGLSLTFPQNTFLAIFPFHRNNFGGEEVGQSPWL</sequence>
<dbReference type="Proteomes" id="UP001266305">
    <property type="component" value="Unassembled WGS sequence"/>
</dbReference>
<gene>
    <name evidence="2" type="ORF">P7K49_011969</name>
</gene>
<evidence type="ECO:0000313" key="2">
    <source>
        <dbReference type="EMBL" id="KAK2112222.1"/>
    </source>
</evidence>
<feature type="region of interest" description="Disordered" evidence="1">
    <location>
        <begin position="1"/>
        <end position="31"/>
    </location>
</feature>
<organism evidence="2 3">
    <name type="scientific">Saguinus oedipus</name>
    <name type="common">Cotton-top tamarin</name>
    <name type="synonym">Oedipomidas oedipus</name>
    <dbReference type="NCBI Taxonomy" id="9490"/>
    <lineage>
        <taxon>Eukaryota</taxon>
        <taxon>Metazoa</taxon>
        <taxon>Chordata</taxon>
        <taxon>Craniata</taxon>
        <taxon>Vertebrata</taxon>
        <taxon>Euteleostomi</taxon>
        <taxon>Mammalia</taxon>
        <taxon>Eutheria</taxon>
        <taxon>Euarchontoglires</taxon>
        <taxon>Primates</taxon>
        <taxon>Haplorrhini</taxon>
        <taxon>Platyrrhini</taxon>
        <taxon>Cebidae</taxon>
        <taxon>Callitrichinae</taxon>
        <taxon>Saguinus</taxon>
    </lineage>
</organism>
<evidence type="ECO:0000256" key="1">
    <source>
        <dbReference type="SAM" id="MobiDB-lite"/>
    </source>
</evidence>
<proteinExistence type="predicted"/>